<accession>A0A326SBI8</accession>
<organism evidence="1 2">
    <name type="scientific">Algoriphagus aquaeductus</name>
    <dbReference type="NCBI Taxonomy" id="475299"/>
    <lineage>
        <taxon>Bacteria</taxon>
        <taxon>Pseudomonadati</taxon>
        <taxon>Bacteroidota</taxon>
        <taxon>Cytophagia</taxon>
        <taxon>Cytophagales</taxon>
        <taxon>Cyclobacteriaceae</taxon>
        <taxon>Algoriphagus</taxon>
    </lineage>
</organism>
<sequence>MAKDRRILDFHLFEKFLKLAKFTGMKADIQITVKVIFSLQDLLNEKTILFFLPAQIRWKFSF</sequence>
<proteinExistence type="predicted"/>
<dbReference type="Proteomes" id="UP000248917">
    <property type="component" value="Unassembled WGS sequence"/>
</dbReference>
<comment type="caution">
    <text evidence="1">The sequence shown here is derived from an EMBL/GenBank/DDBJ whole genome shotgun (WGS) entry which is preliminary data.</text>
</comment>
<name>A0A326SBI8_9BACT</name>
<reference evidence="1 2" key="1">
    <citation type="submission" date="2018-06" db="EMBL/GenBank/DDBJ databases">
        <title>Genomic Encyclopedia of Archaeal and Bacterial Type Strains, Phase II (KMG-II): from individual species to whole genera.</title>
        <authorList>
            <person name="Goeker M."/>
        </authorList>
    </citation>
    <scope>NUCLEOTIDE SEQUENCE [LARGE SCALE GENOMIC DNA]</scope>
    <source>
        <strain evidence="1 2">T4</strain>
    </source>
</reference>
<dbReference type="AlphaFoldDB" id="A0A326SBI8"/>
<protein>
    <submittedName>
        <fullName evidence="1">Uncharacterized protein</fullName>
    </submittedName>
</protein>
<evidence type="ECO:0000313" key="1">
    <source>
        <dbReference type="EMBL" id="PZV87406.1"/>
    </source>
</evidence>
<keyword evidence="2" id="KW-1185">Reference proteome</keyword>
<gene>
    <name evidence="1" type="ORF">CLV31_101279</name>
</gene>
<evidence type="ECO:0000313" key="2">
    <source>
        <dbReference type="Proteomes" id="UP000248917"/>
    </source>
</evidence>
<dbReference type="EMBL" id="QKTX01000001">
    <property type="protein sequence ID" value="PZV87406.1"/>
    <property type="molecule type" value="Genomic_DNA"/>
</dbReference>